<accession>A0ACD3AMM1</accession>
<name>A0ACD3AMM1_9AGAR</name>
<keyword evidence="2" id="KW-1185">Reference proteome</keyword>
<dbReference type="Proteomes" id="UP000308600">
    <property type="component" value="Unassembled WGS sequence"/>
</dbReference>
<proteinExistence type="predicted"/>
<sequence length="308" mass="34808">MMPATFSQFPPELEYEIFLFAFHNERDNPTNLLLVAKRIHDWLIPHIYKVVVFRTDRVRPPKASSSTLQLYGHHTRHLILRVGVTPIPPMDILSYCPNVEDLALWKRRKWSYSALSKTVNPLTSFRLKRLSIPITALQELAGSNTDIDVERKTTIAGFFSTITHLDVCSRVTRSEELSALSYCTSLTHLCIFASLPPQILRFIFDVCNKLEVLIWLMNRSVVGVPASHVVVITDEDMRTTLKGGGAGLTQDEVDKIAFIRCNVYGSDWERGANGGVDMWVLADRVVREAISSRKGIPALESKFGELHT</sequence>
<evidence type="ECO:0000313" key="1">
    <source>
        <dbReference type="EMBL" id="TFK67163.1"/>
    </source>
</evidence>
<organism evidence="1 2">
    <name type="scientific">Pluteus cervinus</name>
    <dbReference type="NCBI Taxonomy" id="181527"/>
    <lineage>
        <taxon>Eukaryota</taxon>
        <taxon>Fungi</taxon>
        <taxon>Dikarya</taxon>
        <taxon>Basidiomycota</taxon>
        <taxon>Agaricomycotina</taxon>
        <taxon>Agaricomycetes</taxon>
        <taxon>Agaricomycetidae</taxon>
        <taxon>Agaricales</taxon>
        <taxon>Pluteineae</taxon>
        <taxon>Pluteaceae</taxon>
        <taxon>Pluteus</taxon>
    </lineage>
</organism>
<evidence type="ECO:0000313" key="2">
    <source>
        <dbReference type="Proteomes" id="UP000308600"/>
    </source>
</evidence>
<reference evidence="1 2" key="1">
    <citation type="journal article" date="2019" name="Nat. Ecol. Evol.">
        <title>Megaphylogeny resolves global patterns of mushroom evolution.</title>
        <authorList>
            <person name="Varga T."/>
            <person name="Krizsan K."/>
            <person name="Foldi C."/>
            <person name="Dima B."/>
            <person name="Sanchez-Garcia M."/>
            <person name="Sanchez-Ramirez S."/>
            <person name="Szollosi G.J."/>
            <person name="Szarkandi J.G."/>
            <person name="Papp V."/>
            <person name="Albert L."/>
            <person name="Andreopoulos W."/>
            <person name="Angelini C."/>
            <person name="Antonin V."/>
            <person name="Barry K.W."/>
            <person name="Bougher N.L."/>
            <person name="Buchanan P."/>
            <person name="Buyck B."/>
            <person name="Bense V."/>
            <person name="Catcheside P."/>
            <person name="Chovatia M."/>
            <person name="Cooper J."/>
            <person name="Damon W."/>
            <person name="Desjardin D."/>
            <person name="Finy P."/>
            <person name="Geml J."/>
            <person name="Haridas S."/>
            <person name="Hughes K."/>
            <person name="Justo A."/>
            <person name="Karasinski D."/>
            <person name="Kautmanova I."/>
            <person name="Kiss B."/>
            <person name="Kocsube S."/>
            <person name="Kotiranta H."/>
            <person name="LaButti K.M."/>
            <person name="Lechner B.E."/>
            <person name="Liimatainen K."/>
            <person name="Lipzen A."/>
            <person name="Lukacs Z."/>
            <person name="Mihaltcheva S."/>
            <person name="Morgado L.N."/>
            <person name="Niskanen T."/>
            <person name="Noordeloos M.E."/>
            <person name="Ohm R.A."/>
            <person name="Ortiz-Santana B."/>
            <person name="Ovrebo C."/>
            <person name="Racz N."/>
            <person name="Riley R."/>
            <person name="Savchenko A."/>
            <person name="Shiryaev A."/>
            <person name="Soop K."/>
            <person name="Spirin V."/>
            <person name="Szebenyi C."/>
            <person name="Tomsovsky M."/>
            <person name="Tulloss R.E."/>
            <person name="Uehling J."/>
            <person name="Grigoriev I.V."/>
            <person name="Vagvolgyi C."/>
            <person name="Papp T."/>
            <person name="Martin F.M."/>
            <person name="Miettinen O."/>
            <person name="Hibbett D.S."/>
            <person name="Nagy L.G."/>
        </authorList>
    </citation>
    <scope>NUCLEOTIDE SEQUENCE [LARGE SCALE GENOMIC DNA]</scope>
    <source>
        <strain evidence="1 2">NL-1719</strain>
    </source>
</reference>
<gene>
    <name evidence="1" type="ORF">BDN72DRAFT_961216</name>
</gene>
<dbReference type="EMBL" id="ML208383">
    <property type="protein sequence ID" value="TFK67163.1"/>
    <property type="molecule type" value="Genomic_DNA"/>
</dbReference>
<protein>
    <submittedName>
        <fullName evidence="1">Uncharacterized protein</fullName>
    </submittedName>
</protein>